<gene>
    <name evidence="3" type="ORF">K457DRAFT_33723</name>
</gene>
<dbReference type="SUPFAM" id="SSF81631">
    <property type="entry name" value="PAP/OAS1 substrate-binding domain"/>
    <property type="match status" value="1"/>
</dbReference>
<organism evidence="3 4">
    <name type="scientific">Linnemannia elongata AG-77</name>
    <dbReference type="NCBI Taxonomy" id="1314771"/>
    <lineage>
        <taxon>Eukaryota</taxon>
        <taxon>Fungi</taxon>
        <taxon>Fungi incertae sedis</taxon>
        <taxon>Mucoromycota</taxon>
        <taxon>Mortierellomycotina</taxon>
        <taxon>Mortierellomycetes</taxon>
        <taxon>Mortierellales</taxon>
        <taxon>Mortierellaceae</taxon>
        <taxon>Linnemannia</taxon>
    </lineage>
</organism>
<dbReference type="PANTHER" id="PTHR12271:SF40">
    <property type="entry name" value="POLY(A) RNA POLYMERASE GLD2"/>
    <property type="match status" value="1"/>
</dbReference>
<keyword evidence="4" id="KW-1185">Reference proteome</keyword>
<dbReference type="Pfam" id="PF22600">
    <property type="entry name" value="MTPAP-like_central"/>
    <property type="match status" value="1"/>
</dbReference>
<dbReference type="STRING" id="1314771.A0A197JT03"/>
<evidence type="ECO:0000313" key="4">
    <source>
        <dbReference type="Proteomes" id="UP000078512"/>
    </source>
</evidence>
<dbReference type="GO" id="GO:0031123">
    <property type="term" value="P:RNA 3'-end processing"/>
    <property type="evidence" value="ECO:0007669"/>
    <property type="project" value="TreeGrafter"/>
</dbReference>
<dbReference type="Proteomes" id="UP000078512">
    <property type="component" value="Unassembled WGS sequence"/>
</dbReference>
<evidence type="ECO:0000259" key="2">
    <source>
        <dbReference type="Pfam" id="PF22600"/>
    </source>
</evidence>
<dbReference type="CDD" id="cd05402">
    <property type="entry name" value="NT_PAP_TUTase"/>
    <property type="match status" value="1"/>
</dbReference>
<dbReference type="OrthoDB" id="2274644at2759"/>
<keyword evidence="1" id="KW-0175">Coiled coil</keyword>
<proteinExistence type="predicted"/>
<dbReference type="GO" id="GO:0010605">
    <property type="term" value="P:negative regulation of macromolecule metabolic process"/>
    <property type="evidence" value="ECO:0007669"/>
    <property type="project" value="UniProtKB-ARBA"/>
</dbReference>
<dbReference type="InterPro" id="IPR054708">
    <property type="entry name" value="MTPAP-like_central"/>
</dbReference>
<dbReference type="InterPro" id="IPR043519">
    <property type="entry name" value="NT_sf"/>
</dbReference>
<feature type="domain" description="Poly(A) RNA polymerase mitochondrial-like central palm" evidence="2">
    <location>
        <begin position="254"/>
        <end position="383"/>
    </location>
</feature>
<sequence>MDDKSTFPYCLLDAILFEVAGKSGTQDYNYLLHDLATTFAHVRQMFLNKPHSKFSDMATYIQTHGLHNTAALKRSLPALCHDSSFPYKTPVKSRPGQPHGVNEYIYLPPLGSRQINEFLQKYADDVPSEYQDEIAAVIYYLRVNCWTNRRGSGGYASYLADGSLGVTKYSKEHNAKKRQRTVRAQARELEQQKALIRQLQVEEEKAKARQEAEKRERELERLQVAMGGMSLAHTQPAERLRTQQLTEDVRYRSINRYLDQLRLQAATAGTRRNVEMLRQALETLLRRHHRQPQAEVCLFGSFESGLSTLTSDADFTVLNFRDLGREPIHELASNLQDSGWGPIKTIANARVPIVSFTGHGIRCDMSINQPMGVFNSQLINAYQRIDSRFLGIWFGLRTLADKNGILSGSTGYLSSYALTMMLIVFLQDITLPPVLPRLQQQSADKMISRTIDGYHCAFDKEPRNYATLAAQNTKSAGQLLIELCMYFGHTFDYTTQEVNPRLGVIRNRSIPAPPRSRRDSRPKDWQMLVLDPFISGRNVAGNCRANHVADIQKCFRAAYDAIQKDNIPKAFKFTGALLDVILFECSSQPKNKHAIRELASAFYNALQLLFFDHNIKSSSYHVYIQEHKLYTAHGLLQYMQSLQRGNNGYFPYPSPVRKPSTLDPDPADGIYDDEFLDLLTRSCTDTDDFFLQLRQEVPNCGMLGVAKYSKEYNEHKGLKSKRHLRAKVRRLRVFIRPYLLDQEKEGQELERLEKDVGQMRIADEHKPSPQRLQQNIDAVPHADFDLYLDKLKLQAATADT</sequence>
<evidence type="ECO:0000256" key="1">
    <source>
        <dbReference type="SAM" id="Coils"/>
    </source>
</evidence>
<dbReference type="PANTHER" id="PTHR12271">
    <property type="entry name" value="POLY A POLYMERASE CID PAP -RELATED"/>
    <property type="match status" value="1"/>
</dbReference>
<dbReference type="AlphaFoldDB" id="A0A197JT03"/>
<name>A0A197JT03_9FUNG</name>
<evidence type="ECO:0000313" key="3">
    <source>
        <dbReference type="EMBL" id="OAQ27576.1"/>
    </source>
</evidence>
<dbReference type="GO" id="GO:0016779">
    <property type="term" value="F:nucleotidyltransferase activity"/>
    <property type="evidence" value="ECO:0007669"/>
    <property type="project" value="UniProtKB-ARBA"/>
</dbReference>
<dbReference type="Gene3D" id="3.30.460.10">
    <property type="entry name" value="Beta Polymerase, domain 2"/>
    <property type="match status" value="1"/>
</dbReference>
<dbReference type="Gene3D" id="1.10.1410.10">
    <property type="match status" value="1"/>
</dbReference>
<feature type="coiled-coil region" evidence="1">
    <location>
        <begin position="172"/>
        <end position="225"/>
    </location>
</feature>
<reference evidence="3 4" key="1">
    <citation type="submission" date="2016-05" db="EMBL/GenBank/DDBJ databases">
        <title>Genome sequencing reveals origins of a unique bacterial endosymbiosis in the earliest lineages of terrestrial Fungi.</title>
        <authorList>
            <consortium name="DOE Joint Genome Institute"/>
            <person name="Uehling J."/>
            <person name="Gryganskyi A."/>
            <person name="Hameed K."/>
            <person name="Tschaplinski T."/>
            <person name="Misztal P."/>
            <person name="Wu S."/>
            <person name="Desiro A."/>
            <person name="Vande Pol N."/>
            <person name="Du Z.-Y."/>
            <person name="Zienkiewicz A."/>
            <person name="Zienkiewicz K."/>
            <person name="Morin E."/>
            <person name="Tisserant E."/>
            <person name="Splivallo R."/>
            <person name="Hainaut M."/>
            <person name="Henrissat B."/>
            <person name="Ohm R."/>
            <person name="Kuo A."/>
            <person name="Yan J."/>
            <person name="Lipzen A."/>
            <person name="Nolan M."/>
            <person name="Labutti K."/>
            <person name="Barry K."/>
            <person name="Goldstein A."/>
            <person name="Labbe J."/>
            <person name="Schadt C."/>
            <person name="Tuskan G."/>
            <person name="Grigoriev I."/>
            <person name="Martin F."/>
            <person name="Vilgalys R."/>
            <person name="Bonito G."/>
        </authorList>
    </citation>
    <scope>NUCLEOTIDE SEQUENCE [LARGE SCALE GENOMIC DNA]</scope>
    <source>
        <strain evidence="3 4">AG-77</strain>
    </source>
</reference>
<protein>
    <recommendedName>
        <fullName evidence="2">Poly(A) RNA polymerase mitochondrial-like central palm domain-containing protein</fullName>
    </recommendedName>
</protein>
<dbReference type="SUPFAM" id="SSF81301">
    <property type="entry name" value="Nucleotidyltransferase"/>
    <property type="match status" value="1"/>
</dbReference>
<dbReference type="CDD" id="cd22265">
    <property type="entry name" value="UDM1_RNF168"/>
    <property type="match status" value="1"/>
</dbReference>
<dbReference type="EMBL" id="KV442056">
    <property type="protein sequence ID" value="OAQ27576.1"/>
    <property type="molecule type" value="Genomic_DNA"/>
</dbReference>
<accession>A0A197JT03</accession>